<name>A0A5B7ZWS6_9BACT</name>
<dbReference type="InterPro" id="IPR015943">
    <property type="entry name" value="WD40/YVTN_repeat-like_dom_sf"/>
</dbReference>
<evidence type="ECO:0000313" key="3">
    <source>
        <dbReference type="EMBL" id="QDA59601.1"/>
    </source>
</evidence>
<dbReference type="Gene3D" id="2.60.40.4070">
    <property type="match status" value="1"/>
</dbReference>
<dbReference type="SUPFAM" id="SSF63829">
    <property type="entry name" value="Calcium-dependent phosphotriesterase"/>
    <property type="match status" value="1"/>
</dbReference>
<dbReference type="AlphaFoldDB" id="A0A5B7ZWS6"/>
<gene>
    <name evidence="3" type="ORF">FHG12_05525</name>
</gene>
<feature type="chain" id="PRO_5022661926" evidence="1">
    <location>
        <begin position="27"/>
        <end position="776"/>
    </location>
</feature>
<reference evidence="3 4" key="1">
    <citation type="submission" date="2019-06" db="EMBL/GenBank/DDBJ databases">
        <authorList>
            <person name="Srinivasan S."/>
        </authorList>
    </citation>
    <scope>NUCLEOTIDE SEQUENCE [LARGE SCALE GENOMIC DNA]</scope>
    <source>
        <strain evidence="3 4">17J68-5</strain>
    </source>
</reference>
<organism evidence="3 4">
    <name type="scientific">Hymenobacter jejuensis</name>
    <dbReference type="NCBI Taxonomy" id="2502781"/>
    <lineage>
        <taxon>Bacteria</taxon>
        <taxon>Pseudomonadati</taxon>
        <taxon>Bacteroidota</taxon>
        <taxon>Cytophagia</taxon>
        <taxon>Cytophagales</taxon>
        <taxon>Hymenobacteraceae</taxon>
        <taxon>Hymenobacter</taxon>
    </lineage>
</organism>
<proteinExistence type="predicted"/>
<feature type="domain" description="PorZ N-terminal beta-propeller" evidence="2">
    <location>
        <begin position="54"/>
        <end position="211"/>
    </location>
</feature>
<keyword evidence="4" id="KW-1185">Reference proteome</keyword>
<dbReference type="NCBIfam" id="TIGR04183">
    <property type="entry name" value="Por_Secre_tail"/>
    <property type="match status" value="1"/>
</dbReference>
<keyword evidence="1" id="KW-0732">Signal</keyword>
<dbReference type="EMBL" id="CP040896">
    <property type="protein sequence ID" value="QDA59601.1"/>
    <property type="molecule type" value="Genomic_DNA"/>
</dbReference>
<dbReference type="RefSeq" id="WP_139514782.1">
    <property type="nucleotide sequence ID" value="NZ_CP040896.1"/>
</dbReference>
<dbReference type="OrthoDB" id="9807410at2"/>
<feature type="signal peptide" evidence="1">
    <location>
        <begin position="1"/>
        <end position="26"/>
    </location>
</feature>
<dbReference type="Proteomes" id="UP000305398">
    <property type="component" value="Chromosome"/>
</dbReference>
<evidence type="ECO:0000313" key="4">
    <source>
        <dbReference type="Proteomes" id="UP000305398"/>
    </source>
</evidence>
<dbReference type="KEGG" id="hyj:FHG12_05525"/>
<evidence type="ECO:0000256" key="1">
    <source>
        <dbReference type="SAM" id="SignalP"/>
    </source>
</evidence>
<sequence>MTRALRSCLWCITLIICELAGGGVSAQNAVGYGDWQLHLPIDRAKALADAGDRVYVVTENSFFYYDKALNTTTLLSRREGLSDVGVRTVAYDSVTRQVLVVYKNNNLDVLRPDGTVQNVGDIVRKQIPGNRDIYHVYFNSKLAYISAGFGIVVLDMVKLETRASYGNIGPNGQTIRVSATTVLKDSLYAATAKGLMRGRLSDNLLDYRRWTTDLPTRTTDAEDRFSTLATYNGHVYAGLNNDNLQVFRSGAWRPEPRVYTTAVRQLTPTRAGLLVTDESRLLLFNAQASAAAREIRHALIRVPFAAQRGKDGSFYVADLLNGLVKVSSDGQQAENFLTNAPASVTSFSVLANAQTNTVDVFSGGYADRYLQKDNYGGFYEFKEGRWTNINSQTIPDRNQFPNPKDLSRGVRTPDGTLYVASYGNGLLEWKGPGSFRWFTPANSPLVSSISDLNYTRLTDLTTDADGNVWVVNRHQSSNTSGLFVFHPTASTWERLPYFPGSENLERIALDDYGVAWVTAARAGGQVLGVIAFDPANRTTHSFSTADGLPATDAYDIVKDRLGDIWVATTKGVAVFNDPSLAFTQGSAFRTPTVKRGEGANYPALFTEVVKTIAVDGANRKWFGTDNGLWLFNAEGDEAIQHFTTSNSPLPSNSIVDVDINDRTGEVFVVTADAGVVSYRGSATVTEGSPDCAKVFPNPVRSNFGGQVGISGLANNADVKITDVAGKLVYQTRAAGGTVTWNLNDYNGRRVESGVYLVLSATADGKQGCISKLAVIK</sequence>
<dbReference type="Gene3D" id="2.130.10.10">
    <property type="entry name" value="YVTN repeat-like/Quinoprotein amine dehydrogenase"/>
    <property type="match status" value="2"/>
</dbReference>
<accession>A0A5B7ZWS6</accession>
<dbReference type="SUPFAM" id="SSF82171">
    <property type="entry name" value="DPP6 N-terminal domain-like"/>
    <property type="match status" value="1"/>
</dbReference>
<protein>
    <submittedName>
        <fullName evidence="3">T9SS type A sorting domain-containing protein</fullName>
    </submittedName>
</protein>
<evidence type="ECO:0000259" key="2">
    <source>
        <dbReference type="Pfam" id="PF21544"/>
    </source>
</evidence>
<dbReference type="InterPro" id="IPR048954">
    <property type="entry name" value="PorZ_N"/>
</dbReference>
<dbReference type="InterPro" id="IPR026444">
    <property type="entry name" value="Secre_tail"/>
</dbReference>
<dbReference type="Pfam" id="PF21544">
    <property type="entry name" value="PorZ_N_b_propeller"/>
    <property type="match status" value="1"/>
</dbReference>